<sequence>MTTSERKLTGWHALAIFGGCFAVIISVNLVLAYSAVSTFPGLEVKNSYVASQGFDERRAEQEALGWTVAARATGGLLILSITDAEGRPVQAGTLDAVLGRATHVQDDRTPDFAFDGKAYVARESLQPGNWNIRMKATALDGSLFEQRVVLHVDG</sequence>
<dbReference type="RefSeq" id="WP_072775916.1">
    <property type="nucleotide sequence ID" value="NZ_FQXC01000001.1"/>
</dbReference>
<keyword evidence="1" id="KW-0812">Transmembrane</keyword>
<dbReference type="OrthoDB" id="1495896at2"/>
<dbReference type="InterPro" id="IPR018037">
    <property type="entry name" value="FixH_proteobacterial"/>
</dbReference>
<evidence type="ECO:0000313" key="2">
    <source>
        <dbReference type="EMBL" id="SHG75387.1"/>
    </source>
</evidence>
<keyword evidence="1" id="KW-0472">Membrane</keyword>
<protein>
    <submittedName>
        <fullName evidence="2">Nitrogen fixation protein FixH</fullName>
    </submittedName>
</protein>
<evidence type="ECO:0000313" key="3">
    <source>
        <dbReference type="Proteomes" id="UP000184221"/>
    </source>
</evidence>
<feature type="transmembrane region" description="Helical" evidence="1">
    <location>
        <begin position="12"/>
        <end position="36"/>
    </location>
</feature>
<reference evidence="2 3" key="1">
    <citation type="submission" date="2016-11" db="EMBL/GenBank/DDBJ databases">
        <authorList>
            <person name="Jaros S."/>
            <person name="Januszkiewicz K."/>
            <person name="Wedrychowicz H."/>
        </authorList>
    </citation>
    <scope>NUCLEOTIDE SEQUENCE [LARGE SCALE GENOMIC DNA]</scope>
    <source>
        <strain evidence="2 3">DSM 29431</strain>
    </source>
</reference>
<keyword evidence="3" id="KW-1185">Reference proteome</keyword>
<proteinExistence type="predicted"/>
<evidence type="ECO:0000256" key="1">
    <source>
        <dbReference type="SAM" id="Phobius"/>
    </source>
</evidence>
<dbReference type="PROSITE" id="PS51257">
    <property type="entry name" value="PROKAR_LIPOPROTEIN"/>
    <property type="match status" value="1"/>
</dbReference>
<dbReference type="Pfam" id="PF05751">
    <property type="entry name" value="FixH"/>
    <property type="match status" value="1"/>
</dbReference>
<dbReference type="PIRSF" id="PIRSF011386">
    <property type="entry name" value="FixH"/>
    <property type="match status" value="1"/>
</dbReference>
<gene>
    <name evidence="2" type="ORF">SAMN05443551_0482</name>
</gene>
<organism evidence="2 3">
    <name type="scientific">Marivita hallyeonensis</name>
    <dbReference type="NCBI Taxonomy" id="996342"/>
    <lineage>
        <taxon>Bacteria</taxon>
        <taxon>Pseudomonadati</taxon>
        <taxon>Pseudomonadota</taxon>
        <taxon>Alphaproteobacteria</taxon>
        <taxon>Rhodobacterales</taxon>
        <taxon>Roseobacteraceae</taxon>
        <taxon>Marivita</taxon>
    </lineage>
</organism>
<dbReference type="STRING" id="996342.SAMN05443551_0482"/>
<accession>A0A1M5MDR4</accession>
<dbReference type="EMBL" id="FQXC01000001">
    <property type="protein sequence ID" value="SHG75387.1"/>
    <property type="molecule type" value="Genomic_DNA"/>
</dbReference>
<name>A0A1M5MDR4_9RHOB</name>
<dbReference type="AlphaFoldDB" id="A0A1M5MDR4"/>
<keyword evidence="1" id="KW-1133">Transmembrane helix</keyword>
<dbReference type="Proteomes" id="UP000184221">
    <property type="component" value="Unassembled WGS sequence"/>
</dbReference>
<dbReference type="InterPro" id="IPR008620">
    <property type="entry name" value="FixH"/>
</dbReference>